<evidence type="ECO:0000256" key="4">
    <source>
        <dbReference type="ARBA" id="ARBA00023163"/>
    </source>
</evidence>
<dbReference type="PROSITE" id="PS50931">
    <property type="entry name" value="HTH_LYSR"/>
    <property type="match status" value="1"/>
</dbReference>
<dbReference type="GO" id="GO:0000976">
    <property type="term" value="F:transcription cis-regulatory region binding"/>
    <property type="evidence" value="ECO:0007669"/>
    <property type="project" value="TreeGrafter"/>
</dbReference>
<dbReference type="PANTHER" id="PTHR30126:SF40">
    <property type="entry name" value="HTH-TYPE TRANSCRIPTIONAL REGULATOR GLTR"/>
    <property type="match status" value="1"/>
</dbReference>
<keyword evidence="2" id="KW-0805">Transcription regulation</keyword>
<dbReference type="SUPFAM" id="SSF46785">
    <property type="entry name" value="Winged helix' DNA-binding domain"/>
    <property type="match status" value="1"/>
</dbReference>
<dbReference type="PRINTS" id="PR00039">
    <property type="entry name" value="HTHLYSR"/>
</dbReference>
<dbReference type="InterPro" id="IPR036388">
    <property type="entry name" value="WH-like_DNA-bd_sf"/>
</dbReference>
<evidence type="ECO:0000313" key="6">
    <source>
        <dbReference type="EMBL" id="CAJ1002276.1"/>
    </source>
</evidence>
<evidence type="ECO:0000256" key="2">
    <source>
        <dbReference type="ARBA" id="ARBA00023015"/>
    </source>
</evidence>
<dbReference type="SUPFAM" id="SSF53850">
    <property type="entry name" value="Periplasmic binding protein-like II"/>
    <property type="match status" value="1"/>
</dbReference>
<dbReference type="InterPro" id="IPR000847">
    <property type="entry name" value="LysR_HTH_N"/>
</dbReference>
<comment type="similarity">
    <text evidence="1">Belongs to the LysR transcriptional regulatory family.</text>
</comment>
<feature type="domain" description="HTH lysR-type" evidence="5">
    <location>
        <begin position="1"/>
        <end position="58"/>
    </location>
</feature>
<dbReference type="Pfam" id="PF03466">
    <property type="entry name" value="LysR_substrate"/>
    <property type="match status" value="1"/>
</dbReference>
<dbReference type="Gene3D" id="1.10.10.10">
    <property type="entry name" value="Winged helix-like DNA-binding domain superfamily/Winged helix DNA-binding domain"/>
    <property type="match status" value="1"/>
</dbReference>
<keyword evidence="4" id="KW-0804">Transcription</keyword>
<dbReference type="Proteomes" id="UP001189619">
    <property type="component" value="Chromosome"/>
</dbReference>
<dbReference type="AlphaFoldDB" id="A0AA48MB09"/>
<organism evidence="6 7">
    <name type="scientific">Brevibacillus aydinogluensis</name>
    <dbReference type="NCBI Taxonomy" id="927786"/>
    <lineage>
        <taxon>Bacteria</taxon>
        <taxon>Bacillati</taxon>
        <taxon>Bacillota</taxon>
        <taxon>Bacilli</taxon>
        <taxon>Bacillales</taxon>
        <taxon>Paenibacillaceae</taxon>
        <taxon>Brevibacillus</taxon>
    </lineage>
</organism>
<proteinExistence type="inferred from homology"/>
<evidence type="ECO:0000259" key="5">
    <source>
        <dbReference type="PROSITE" id="PS50931"/>
    </source>
</evidence>
<dbReference type="Gene3D" id="3.40.190.290">
    <property type="match status" value="1"/>
</dbReference>
<dbReference type="InterPro" id="IPR005119">
    <property type="entry name" value="LysR_subst-bd"/>
</dbReference>
<keyword evidence="7" id="KW-1185">Reference proteome</keyword>
<keyword evidence="3" id="KW-0238">DNA-binding</keyword>
<dbReference type="CDD" id="cd05466">
    <property type="entry name" value="PBP2_LTTR_substrate"/>
    <property type="match status" value="1"/>
</dbReference>
<dbReference type="InterPro" id="IPR036390">
    <property type="entry name" value="WH_DNA-bd_sf"/>
</dbReference>
<gene>
    <name evidence="6" type="primary">lysR</name>
    <name evidence="6" type="ORF">BSPP4475_08115</name>
</gene>
<dbReference type="PANTHER" id="PTHR30126">
    <property type="entry name" value="HTH-TYPE TRANSCRIPTIONAL REGULATOR"/>
    <property type="match status" value="1"/>
</dbReference>
<dbReference type="KEGG" id="bayd:BSPP4475_08115"/>
<evidence type="ECO:0000256" key="1">
    <source>
        <dbReference type="ARBA" id="ARBA00009437"/>
    </source>
</evidence>
<dbReference type="Pfam" id="PF00126">
    <property type="entry name" value="HTH_1"/>
    <property type="match status" value="1"/>
</dbReference>
<name>A0AA48MB09_9BACL</name>
<dbReference type="GO" id="GO:0003700">
    <property type="term" value="F:DNA-binding transcription factor activity"/>
    <property type="evidence" value="ECO:0007669"/>
    <property type="project" value="InterPro"/>
</dbReference>
<dbReference type="EMBL" id="OY569118">
    <property type="protein sequence ID" value="CAJ1002276.1"/>
    <property type="molecule type" value="Genomic_DNA"/>
</dbReference>
<dbReference type="FunFam" id="1.10.10.10:FF:000001">
    <property type="entry name" value="LysR family transcriptional regulator"/>
    <property type="match status" value="1"/>
</dbReference>
<dbReference type="RefSeq" id="WP_171566993.1">
    <property type="nucleotide sequence ID" value="NZ_OY569118.1"/>
</dbReference>
<evidence type="ECO:0000313" key="7">
    <source>
        <dbReference type="Proteomes" id="UP001189619"/>
    </source>
</evidence>
<sequence>MELRTLKTFQVVATHLNQTKAAEILGYTQPTITMHIRNLEQEIGHPLFHRVGKKTYLTPAGKVLKQHVDRIMDCVEEMNKALNRLHDPYGTLVIAAPEYYWTHFLTMLIHTFVKLHPQVKLKLVSCNSVDVIQMITAREADVGIITGKNKNEDLEFVSLDEEELLLVIRKDLHQNSDLSAILQTYPLFFKKFSYLDWLFDRCMEEIPTPMAVIESDSEEAIKQAILKGTGVGIISGDLIHEEIRKGELIPLHRFTQTLDTFLITRRDRSDEITIQAFVELVMEGWDEAAEESL</sequence>
<accession>A0AA48MB09</accession>
<reference evidence="6" key="1">
    <citation type="submission" date="2023-07" db="EMBL/GenBank/DDBJ databases">
        <authorList>
            <person name="Ivanov I."/>
            <person name="Teneva D."/>
            <person name="Stoikov I."/>
        </authorList>
    </citation>
    <scope>NUCLEOTIDE SEQUENCE</scope>
    <source>
        <strain evidence="6">4475</strain>
    </source>
</reference>
<protein>
    <submittedName>
        <fullName evidence="6">LysR family transcriptional regulator</fullName>
    </submittedName>
</protein>
<evidence type="ECO:0000256" key="3">
    <source>
        <dbReference type="ARBA" id="ARBA00023125"/>
    </source>
</evidence>